<feature type="compositionally biased region" description="Low complexity" evidence="1">
    <location>
        <begin position="34"/>
        <end position="43"/>
    </location>
</feature>
<proteinExistence type="predicted"/>
<name>A0ABN9QSR1_9DINO</name>
<dbReference type="SUPFAM" id="SSF53335">
    <property type="entry name" value="S-adenosyl-L-methionine-dependent methyltransferases"/>
    <property type="match status" value="1"/>
</dbReference>
<accession>A0ABN9QSR1</accession>
<dbReference type="EMBL" id="CAUYUJ010004224">
    <property type="protein sequence ID" value="CAK0808652.1"/>
    <property type="molecule type" value="Genomic_DNA"/>
</dbReference>
<dbReference type="InterPro" id="IPR029063">
    <property type="entry name" value="SAM-dependent_MTases_sf"/>
</dbReference>
<dbReference type="Pfam" id="PF13489">
    <property type="entry name" value="Methyltransf_23"/>
    <property type="match status" value="1"/>
</dbReference>
<organism evidence="2 3">
    <name type="scientific">Prorocentrum cordatum</name>
    <dbReference type="NCBI Taxonomy" id="2364126"/>
    <lineage>
        <taxon>Eukaryota</taxon>
        <taxon>Sar</taxon>
        <taxon>Alveolata</taxon>
        <taxon>Dinophyceae</taxon>
        <taxon>Prorocentrales</taxon>
        <taxon>Prorocentraceae</taxon>
        <taxon>Prorocentrum</taxon>
    </lineage>
</organism>
<evidence type="ECO:0000313" key="3">
    <source>
        <dbReference type="Proteomes" id="UP001189429"/>
    </source>
</evidence>
<gene>
    <name evidence="2" type="ORF">PCOR1329_LOCUS14180</name>
</gene>
<evidence type="ECO:0000313" key="2">
    <source>
        <dbReference type="EMBL" id="CAK0808652.1"/>
    </source>
</evidence>
<keyword evidence="3" id="KW-1185">Reference proteome</keyword>
<comment type="caution">
    <text evidence="2">The sequence shown here is derived from an EMBL/GenBank/DDBJ whole genome shotgun (WGS) entry which is preliminary data.</text>
</comment>
<evidence type="ECO:0008006" key="4">
    <source>
        <dbReference type="Google" id="ProtNLM"/>
    </source>
</evidence>
<evidence type="ECO:0000256" key="1">
    <source>
        <dbReference type="SAM" id="MobiDB-lite"/>
    </source>
</evidence>
<protein>
    <recommendedName>
        <fullName evidence="4">Methyltransferase type 11 domain-containing protein</fullName>
    </recommendedName>
</protein>
<feature type="region of interest" description="Disordered" evidence="1">
    <location>
        <begin position="77"/>
        <end position="123"/>
    </location>
</feature>
<reference evidence="2" key="1">
    <citation type="submission" date="2023-10" db="EMBL/GenBank/DDBJ databases">
        <authorList>
            <person name="Chen Y."/>
            <person name="Shah S."/>
            <person name="Dougan E. K."/>
            <person name="Thang M."/>
            <person name="Chan C."/>
        </authorList>
    </citation>
    <scope>NUCLEOTIDE SEQUENCE [LARGE SCALE GENOMIC DNA]</scope>
</reference>
<dbReference type="Proteomes" id="UP001189429">
    <property type="component" value="Unassembled WGS sequence"/>
</dbReference>
<dbReference type="Gene3D" id="3.40.50.150">
    <property type="entry name" value="Vaccinia Virus protein VP39"/>
    <property type="match status" value="1"/>
</dbReference>
<feature type="compositionally biased region" description="Low complexity" evidence="1">
    <location>
        <begin position="8"/>
        <end position="17"/>
    </location>
</feature>
<sequence>MPATEITLRAGGPAAPRLPRRALGRPREAPPPGAFLAALGGDPSETCRPRPRRAVLAAVGTALAAVGPAGNRAARALESGPWFSPRRGQRISSRGTAAAPPAGEPRPEAALGRPQAYSPPEGLPLPYPTILDNTEGAAAFADVLELLPEARPGQGRLLVLDVGAGRSAEPQRFLEAACGARRPAGCLVVAADPYNRGEEENLAAQRAVEAAGGADAVTSASVLNVVPDQESRAAHVRLLHRALRPGGIALIKVWAGSWPERGTGRPTVDAAGDTYQANAWASSFVPLVETVFGKGWVYADNNLNLVVAVRAP</sequence>
<feature type="region of interest" description="Disordered" evidence="1">
    <location>
        <begin position="1"/>
        <end position="49"/>
    </location>
</feature>